<keyword evidence="4" id="KW-1185">Reference proteome</keyword>
<dbReference type="STRING" id="394096.DB31_8804"/>
<feature type="domain" description="Thioredoxin" evidence="2">
    <location>
        <begin position="18"/>
        <end position="169"/>
    </location>
</feature>
<dbReference type="PATRIC" id="fig|394096.3.peg.4834"/>
<dbReference type="InterPro" id="IPR050455">
    <property type="entry name" value="Tpx_Peroxidase_subfamily"/>
</dbReference>
<proteinExistence type="predicted"/>
<dbReference type="AlphaFoldDB" id="A0A085WID8"/>
<dbReference type="PANTHER" id="PTHR43110:SF1">
    <property type="entry name" value="THIOL PEROXIDASE"/>
    <property type="match status" value="1"/>
</dbReference>
<dbReference type="EMBL" id="JMCB01000008">
    <property type="protein sequence ID" value="KFE67451.1"/>
    <property type="molecule type" value="Genomic_DNA"/>
</dbReference>
<evidence type="ECO:0000256" key="1">
    <source>
        <dbReference type="ARBA" id="ARBA00023284"/>
    </source>
</evidence>
<gene>
    <name evidence="3" type="ORF">DB31_8804</name>
</gene>
<dbReference type="GO" id="GO:0016491">
    <property type="term" value="F:oxidoreductase activity"/>
    <property type="evidence" value="ECO:0007669"/>
    <property type="project" value="InterPro"/>
</dbReference>
<comment type="caution">
    <text evidence="3">The sequence shown here is derived from an EMBL/GenBank/DDBJ whole genome shotgun (WGS) entry which is preliminary data.</text>
</comment>
<dbReference type="GO" id="GO:0016209">
    <property type="term" value="F:antioxidant activity"/>
    <property type="evidence" value="ECO:0007669"/>
    <property type="project" value="InterPro"/>
</dbReference>
<accession>A0A085WID8</accession>
<dbReference type="PANTHER" id="PTHR43110">
    <property type="entry name" value="THIOL PEROXIDASE"/>
    <property type="match status" value="1"/>
</dbReference>
<dbReference type="InterPro" id="IPR000866">
    <property type="entry name" value="AhpC/TSA"/>
</dbReference>
<dbReference type="SUPFAM" id="SSF52833">
    <property type="entry name" value="Thioredoxin-like"/>
    <property type="match status" value="1"/>
</dbReference>
<dbReference type="Pfam" id="PF00578">
    <property type="entry name" value="AhpC-TSA"/>
    <property type="match status" value="1"/>
</dbReference>
<evidence type="ECO:0000313" key="3">
    <source>
        <dbReference type="EMBL" id="KFE67451.1"/>
    </source>
</evidence>
<dbReference type="OrthoDB" id="9812811at2"/>
<dbReference type="InterPro" id="IPR013766">
    <property type="entry name" value="Thioredoxin_domain"/>
</dbReference>
<evidence type="ECO:0000259" key="2">
    <source>
        <dbReference type="PROSITE" id="PS51352"/>
    </source>
</evidence>
<organism evidence="3 4">
    <name type="scientific">Hyalangium minutum</name>
    <dbReference type="NCBI Taxonomy" id="394096"/>
    <lineage>
        <taxon>Bacteria</taxon>
        <taxon>Pseudomonadati</taxon>
        <taxon>Myxococcota</taxon>
        <taxon>Myxococcia</taxon>
        <taxon>Myxococcales</taxon>
        <taxon>Cystobacterineae</taxon>
        <taxon>Archangiaceae</taxon>
        <taxon>Hyalangium</taxon>
    </lineage>
</organism>
<dbReference type="PROSITE" id="PS51352">
    <property type="entry name" value="THIOREDOXIN_2"/>
    <property type="match status" value="1"/>
</dbReference>
<dbReference type="Proteomes" id="UP000028725">
    <property type="component" value="Unassembled WGS sequence"/>
</dbReference>
<dbReference type="InterPro" id="IPR036249">
    <property type="entry name" value="Thioredoxin-like_sf"/>
</dbReference>
<name>A0A085WID8_9BACT</name>
<evidence type="ECO:0000313" key="4">
    <source>
        <dbReference type="Proteomes" id="UP000028725"/>
    </source>
</evidence>
<sequence length="190" mass="20790">MATLAPPPPASGVLAHGLPAGTLAPELDLLSTPDGRRVKLSDQKGSPAVLVFYPGDFTPVCTNELGLFNELMPVFGQFGAKVFGISCDSLWSHIAFAKELHIQIPLLSDFHPKGEVSRRYNIYREDVGICERALYVIDGKGVIYWSYVSPIELNPGADGVIDALERLTGKQMEFPTFQPQQQPLQPEARP</sequence>
<keyword evidence="1" id="KW-0676">Redox-active center</keyword>
<protein>
    <submittedName>
        <fullName evidence="3">Alkyl hydroperoxide reductase subunit C-like protein</fullName>
    </submittedName>
</protein>
<dbReference type="Gene3D" id="3.40.30.10">
    <property type="entry name" value="Glutaredoxin"/>
    <property type="match status" value="1"/>
</dbReference>
<dbReference type="RefSeq" id="WP_044191395.1">
    <property type="nucleotide sequence ID" value="NZ_JMCB01000008.1"/>
</dbReference>
<reference evidence="3 4" key="1">
    <citation type="submission" date="2014-04" db="EMBL/GenBank/DDBJ databases">
        <title>Genome assembly of Hyalangium minutum DSM 14724.</title>
        <authorList>
            <person name="Sharma G."/>
            <person name="Subramanian S."/>
        </authorList>
    </citation>
    <scope>NUCLEOTIDE SEQUENCE [LARGE SCALE GENOMIC DNA]</scope>
    <source>
        <strain evidence="3 4">DSM 14724</strain>
    </source>
</reference>